<dbReference type="Proteomes" id="UP000265566">
    <property type="component" value="Chromosome 7"/>
</dbReference>
<evidence type="ECO:0000256" key="1">
    <source>
        <dbReference type="SAM" id="MobiDB-lite"/>
    </source>
</evidence>
<comment type="caution">
    <text evidence="2">The sequence shown here is derived from an EMBL/GenBank/DDBJ whole genome shotgun (WGS) entry which is preliminary data.</text>
</comment>
<protein>
    <submittedName>
        <fullName evidence="2">Uncharacterized protein</fullName>
    </submittedName>
</protein>
<name>A0A396H7U0_MEDTR</name>
<reference evidence="2" key="1">
    <citation type="journal article" date="2018" name="Nat. Plants">
        <title>Whole-genome landscape of Medicago truncatula symbiotic genes.</title>
        <authorList>
            <person name="Pecrix Y."/>
            <person name="Gamas P."/>
            <person name="Carrere S."/>
        </authorList>
    </citation>
    <scope>NUCLEOTIDE SEQUENCE</scope>
    <source>
        <tissue evidence="2">Leaves</tissue>
    </source>
</reference>
<dbReference type="EMBL" id="PSQE01000007">
    <property type="protein sequence ID" value="RHN48858.1"/>
    <property type="molecule type" value="Genomic_DNA"/>
</dbReference>
<feature type="region of interest" description="Disordered" evidence="1">
    <location>
        <begin position="1"/>
        <end position="54"/>
    </location>
</feature>
<organism evidence="2">
    <name type="scientific">Medicago truncatula</name>
    <name type="common">Barrel medic</name>
    <name type="synonym">Medicago tribuloides</name>
    <dbReference type="NCBI Taxonomy" id="3880"/>
    <lineage>
        <taxon>Eukaryota</taxon>
        <taxon>Viridiplantae</taxon>
        <taxon>Streptophyta</taxon>
        <taxon>Embryophyta</taxon>
        <taxon>Tracheophyta</taxon>
        <taxon>Spermatophyta</taxon>
        <taxon>Magnoliopsida</taxon>
        <taxon>eudicotyledons</taxon>
        <taxon>Gunneridae</taxon>
        <taxon>Pentapetalae</taxon>
        <taxon>rosids</taxon>
        <taxon>fabids</taxon>
        <taxon>Fabales</taxon>
        <taxon>Fabaceae</taxon>
        <taxon>Papilionoideae</taxon>
        <taxon>50 kb inversion clade</taxon>
        <taxon>NPAAA clade</taxon>
        <taxon>Hologalegina</taxon>
        <taxon>IRL clade</taxon>
        <taxon>Trifolieae</taxon>
        <taxon>Medicago</taxon>
    </lineage>
</organism>
<dbReference type="AlphaFoldDB" id="A0A396H7U0"/>
<dbReference type="Gramene" id="rna43619">
    <property type="protein sequence ID" value="RHN48858.1"/>
    <property type="gene ID" value="gene43619"/>
</dbReference>
<gene>
    <name evidence="2" type="ORF">MtrunA17_Chr7g0268261</name>
</gene>
<feature type="compositionally biased region" description="Acidic residues" evidence="1">
    <location>
        <begin position="1"/>
        <end position="14"/>
    </location>
</feature>
<accession>A0A396H7U0</accession>
<proteinExistence type="predicted"/>
<sequence>MDSFQTDDDDEDESGSDREMGADAEGGDEADSSKLRKLTDQEKSFRPNDEDDDD</sequence>
<feature type="compositionally biased region" description="Basic and acidic residues" evidence="1">
    <location>
        <begin position="31"/>
        <end position="48"/>
    </location>
</feature>
<evidence type="ECO:0000313" key="2">
    <source>
        <dbReference type="EMBL" id="RHN48858.1"/>
    </source>
</evidence>